<keyword evidence="1" id="KW-1133">Transmembrane helix</keyword>
<protein>
    <submittedName>
        <fullName evidence="2">Uncharacterized protein</fullName>
    </submittedName>
</protein>
<feature type="transmembrane region" description="Helical" evidence="1">
    <location>
        <begin position="221"/>
        <end position="243"/>
    </location>
</feature>
<dbReference type="AlphaFoldDB" id="A0A6C0LL48"/>
<keyword evidence="1" id="KW-0812">Transmembrane</keyword>
<dbReference type="EMBL" id="MN740525">
    <property type="protein sequence ID" value="QHU31257.1"/>
    <property type="molecule type" value="Genomic_DNA"/>
</dbReference>
<evidence type="ECO:0000313" key="2">
    <source>
        <dbReference type="EMBL" id="QHU31257.1"/>
    </source>
</evidence>
<proteinExistence type="predicted"/>
<reference evidence="2" key="1">
    <citation type="journal article" date="2020" name="Nature">
        <title>Giant virus diversity and host interactions through global metagenomics.</title>
        <authorList>
            <person name="Schulz F."/>
            <person name="Roux S."/>
            <person name="Paez-Espino D."/>
            <person name="Jungbluth S."/>
            <person name="Walsh D.A."/>
            <person name="Denef V.J."/>
            <person name="McMahon K.D."/>
            <person name="Konstantinidis K.T."/>
            <person name="Eloe-Fadrosh E.A."/>
            <person name="Kyrpides N.C."/>
            <person name="Woyke T."/>
        </authorList>
    </citation>
    <scope>NUCLEOTIDE SEQUENCE</scope>
    <source>
        <strain evidence="2">GVMAG-M-3300027963-21</strain>
    </source>
</reference>
<feature type="transmembrane region" description="Helical" evidence="1">
    <location>
        <begin position="196"/>
        <end position="215"/>
    </location>
</feature>
<keyword evidence="1" id="KW-0472">Membrane</keyword>
<sequence length="246" mass="29697">MTPEEIKSAKDKKEEVEKKRIKECEAKGNDDKCNYDLANKMREFLHKDTYILEYTNNIKKKDNDDRMKVLYSKFFQPYNVNKNQVIDRTHNQYYFNTFGIIPLELIPASYIPFNYKNFEMNLDRLSKGDTFYEEDYKKIFVDYDSVKKETTKDTIPNHYINEIDLKEYLTYCLKDKLSDPKATFNAYNIQRMTGHVMVLWFFIIITMLSVMYYYYRDIYSYILLGITIVLVFIAIVWKMIYILNID</sequence>
<evidence type="ECO:0000256" key="1">
    <source>
        <dbReference type="SAM" id="Phobius"/>
    </source>
</evidence>
<organism evidence="2">
    <name type="scientific">viral metagenome</name>
    <dbReference type="NCBI Taxonomy" id="1070528"/>
    <lineage>
        <taxon>unclassified sequences</taxon>
        <taxon>metagenomes</taxon>
        <taxon>organismal metagenomes</taxon>
    </lineage>
</organism>
<accession>A0A6C0LL48</accession>
<name>A0A6C0LL48_9ZZZZ</name>